<keyword evidence="3" id="KW-1185">Reference proteome</keyword>
<feature type="transmembrane region" description="Helical" evidence="1">
    <location>
        <begin position="32"/>
        <end position="59"/>
    </location>
</feature>
<dbReference type="Pfam" id="PF11174">
    <property type="entry name" value="DUF2970"/>
    <property type="match status" value="1"/>
</dbReference>
<dbReference type="EMBL" id="JACNEP010000021">
    <property type="protein sequence ID" value="MBC3767610.1"/>
    <property type="molecule type" value="Genomic_DNA"/>
</dbReference>
<dbReference type="RefSeq" id="WP_186508241.1">
    <property type="nucleotide sequence ID" value="NZ_JACNEP010000021.1"/>
</dbReference>
<dbReference type="Proteomes" id="UP000601768">
    <property type="component" value="Unassembled WGS sequence"/>
</dbReference>
<evidence type="ECO:0000313" key="3">
    <source>
        <dbReference type="Proteomes" id="UP000601768"/>
    </source>
</evidence>
<keyword evidence="1" id="KW-0812">Transmembrane</keyword>
<organism evidence="2 3">
    <name type="scientific">Neptunicella marina</name>
    <dbReference type="NCBI Taxonomy" id="2125989"/>
    <lineage>
        <taxon>Bacteria</taxon>
        <taxon>Pseudomonadati</taxon>
        <taxon>Pseudomonadota</taxon>
        <taxon>Gammaproteobacteria</taxon>
        <taxon>Alteromonadales</taxon>
        <taxon>Alteromonadaceae</taxon>
        <taxon>Neptunicella</taxon>
    </lineage>
</organism>
<reference evidence="2" key="1">
    <citation type="journal article" date="2018" name="Int. J. Syst. Evol. Microbiol.">
        <title>Neptunicella marina gen. nov., sp. nov., isolated from surface seawater.</title>
        <authorList>
            <person name="Liu X."/>
            <person name="Lai Q."/>
            <person name="Du Y."/>
            <person name="Zhang X."/>
            <person name="Liu Z."/>
            <person name="Sun F."/>
            <person name="Shao Z."/>
        </authorList>
    </citation>
    <scope>NUCLEOTIDE SEQUENCE</scope>
    <source>
        <strain evidence="2">S27-2</strain>
    </source>
</reference>
<evidence type="ECO:0000313" key="2">
    <source>
        <dbReference type="EMBL" id="MBC3767610.1"/>
    </source>
</evidence>
<name>A0A8J6IYG3_9ALTE</name>
<dbReference type="InterPro" id="IPR021344">
    <property type="entry name" value="DUF2970"/>
</dbReference>
<comment type="caution">
    <text evidence="2">The sequence shown here is derived from an EMBL/GenBank/DDBJ whole genome shotgun (WGS) entry which is preliminary data.</text>
</comment>
<dbReference type="AlphaFoldDB" id="A0A8J6IYG3"/>
<evidence type="ECO:0000256" key="1">
    <source>
        <dbReference type="SAM" id="Phobius"/>
    </source>
</evidence>
<gene>
    <name evidence="2" type="ORF">H8B19_17150</name>
</gene>
<reference evidence="2" key="2">
    <citation type="submission" date="2020-08" db="EMBL/GenBank/DDBJ databases">
        <authorList>
            <person name="Lai Q."/>
        </authorList>
    </citation>
    <scope>NUCLEOTIDE SEQUENCE</scope>
    <source>
        <strain evidence="2">S27-2</strain>
    </source>
</reference>
<keyword evidence="1" id="KW-1133">Transmembrane helix</keyword>
<protein>
    <submittedName>
        <fullName evidence="2">DUF2970 domain-containing protein</fullName>
    </submittedName>
</protein>
<accession>A0A8J6IYG3</accession>
<proteinExistence type="predicted"/>
<sequence>MKNWWRVVKSVAASALGVQSEANRQHDFQQNSIVPYLVVGVLFLVLFIISLITIVKLVAS</sequence>
<keyword evidence="1" id="KW-0472">Membrane</keyword>